<keyword evidence="4 5" id="KW-0472">Membrane</keyword>
<evidence type="ECO:0000256" key="5">
    <source>
        <dbReference type="SAM" id="Phobius"/>
    </source>
</evidence>
<dbReference type="EMBL" id="CAJNIZ010023014">
    <property type="protein sequence ID" value="CAE7465697.1"/>
    <property type="molecule type" value="Genomic_DNA"/>
</dbReference>
<sequence length="412" mass="44265">MHQRKIQSERVGCVKELLVATRRDICSMDIRLVAAICSILIGIAHPLCTELAKSAEIHICTSTGCEWTAKRAMPFKVIELTMTSQTVAVVLAAFTVVRTRSSIQVSVQELLDWRSFRCALPIGCLYGLGDLLQTIACNMASAPVVLIVGQSKLFLTALLSKFFLESAPHTSWHKWLRLLTISLAAVAAVDTSGGPIAEMSETMSGAGLALLKAALSSTGAIVSENLYKSRTADFWVVSFHVQSAMLMTSLSLLLLGYGGPSPKPLCPCTPEAGESTCLCATRSGKDLWTWIAVLAIVLNGYATGFFLKHLSAVCKAVCNLASSGVCCLACWICQLSSCTVTQAVVSGIVLLQSFDYALEKAEEGKTEARLPLPTPCRSQKESASNNSEWLTQYGAMGAKPGTVKQEIECWPQ</sequence>
<evidence type="ECO:0000313" key="6">
    <source>
        <dbReference type="EMBL" id="CAE7465697.1"/>
    </source>
</evidence>
<comment type="caution">
    <text evidence="6">The sequence shown here is derived from an EMBL/GenBank/DDBJ whole genome shotgun (WGS) entry which is preliminary data.</text>
</comment>
<organism evidence="6 7">
    <name type="scientific">Symbiodinium pilosum</name>
    <name type="common">Dinoflagellate</name>
    <dbReference type="NCBI Taxonomy" id="2952"/>
    <lineage>
        <taxon>Eukaryota</taxon>
        <taxon>Sar</taxon>
        <taxon>Alveolata</taxon>
        <taxon>Dinophyceae</taxon>
        <taxon>Suessiales</taxon>
        <taxon>Symbiodiniaceae</taxon>
        <taxon>Symbiodinium</taxon>
    </lineage>
</organism>
<dbReference type="Proteomes" id="UP000649617">
    <property type="component" value="Unassembled WGS sequence"/>
</dbReference>
<evidence type="ECO:0000256" key="1">
    <source>
        <dbReference type="ARBA" id="ARBA00004141"/>
    </source>
</evidence>
<proteinExistence type="predicted"/>
<protein>
    <submittedName>
        <fullName evidence="6">Uncharacterized protein</fullName>
    </submittedName>
</protein>
<evidence type="ECO:0000256" key="2">
    <source>
        <dbReference type="ARBA" id="ARBA00022692"/>
    </source>
</evidence>
<keyword evidence="7" id="KW-1185">Reference proteome</keyword>
<gene>
    <name evidence="6" type="ORF">SPIL2461_LOCUS11688</name>
</gene>
<dbReference type="GO" id="GO:0015165">
    <property type="term" value="F:pyrimidine nucleotide-sugar transmembrane transporter activity"/>
    <property type="evidence" value="ECO:0007669"/>
    <property type="project" value="InterPro"/>
</dbReference>
<dbReference type="OrthoDB" id="10518536at2759"/>
<evidence type="ECO:0000313" key="7">
    <source>
        <dbReference type="Proteomes" id="UP000649617"/>
    </source>
</evidence>
<feature type="transmembrane region" description="Helical" evidence="5">
    <location>
        <begin position="287"/>
        <end position="307"/>
    </location>
</feature>
<dbReference type="PANTHER" id="PTHR10231">
    <property type="entry name" value="NUCLEOTIDE-SUGAR TRANSMEMBRANE TRANSPORTER"/>
    <property type="match status" value="1"/>
</dbReference>
<keyword evidence="2 5" id="KW-0812">Transmembrane</keyword>
<accession>A0A812S620</accession>
<comment type="subcellular location">
    <subcellularLocation>
        <location evidence="1">Membrane</location>
        <topology evidence="1">Multi-pass membrane protein</topology>
    </subcellularLocation>
</comment>
<dbReference type="GO" id="GO:0000139">
    <property type="term" value="C:Golgi membrane"/>
    <property type="evidence" value="ECO:0007669"/>
    <property type="project" value="InterPro"/>
</dbReference>
<dbReference type="InterPro" id="IPR007271">
    <property type="entry name" value="Nuc_sug_transpt"/>
</dbReference>
<reference evidence="6" key="1">
    <citation type="submission" date="2021-02" db="EMBL/GenBank/DDBJ databases">
        <authorList>
            <person name="Dougan E. K."/>
            <person name="Rhodes N."/>
            <person name="Thang M."/>
            <person name="Chan C."/>
        </authorList>
    </citation>
    <scope>NUCLEOTIDE SEQUENCE</scope>
</reference>
<evidence type="ECO:0000256" key="3">
    <source>
        <dbReference type="ARBA" id="ARBA00022989"/>
    </source>
</evidence>
<dbReference type="AlphaFoldDB" id="A0A812S620"/>
<evidence type="ECO:0000256" key="4">
    <source>
        <dbReference type="ARBA" id="ARBA00023136"/>
    </source>
</evidence>
<keyword evidence="3 5" id="KW-1133">Transmembrane helix</keyword>
<name>A0A812S620_SYMPI</name>
<feature type="transmembrane region" description="Helical" evidence="5">
    <location>
        <begin position="234"/>
        <end position="255"/>
    </location>
</feature>